<dbReference type="Proteomes" id="UP001163321">
    <property type="component" value="Chromosome 6"/>
</dbReference>
<evidence type="ECO:0000313" key="2">
    <source>
        <dbReference type="Proteomes" id="UP001163321"/>
    </source>
</evidence>
<keyword evidence="2" id="KW-1185">Reference proteome</keyword>
<organism evidence="1 2">
    <name type="scientific">Peronosclerospora sorghi</name>
    <dbReference type="NCBI Taxonomy" id="230839"/>
    <lineage>
        <taxon>Eukaryota</taxon>
        <taxon>Sar</taxon>
        <taxon>Stramenopiles</taxon>
        <taxon>Oomycota</taxon>
        <taxon>Peronosporomycetes</taxon>
        <taxon>Peronosporales</taxon>
        <taxon>Peronosporaceae</taxon>
        <taxon>Peronosclerospora</taxon>
    </lineage>
</organism>
<sequence>MVGATQQEVGTKDPEVMQREIPCNKFYRGAPVKVEEVYQSTSSIQETIFMLASLKCHVLLHVKAKLVKIEDQVTLHIG</sequence>
<evidence type="ECO:0000313" key="1">
    <source>
        <dbReference type="EMBL" id="KAI9910134.1"/>
    </source>
</evidence>
<accession>A0ACC0VUI5</accession>
<protein>
    <submittedName>
        <fullName evidence="1">Uncharacterized protein</fullName>
    </submittedName>
</protein>
<name>A0ACC0VUI5_9STRA</name>
<dbReference type="EMBL" id="CM047585">
    <property type="protein sequence ID" value="KAI9910134.1"/>
    <property type="molecule type" value="Genomic_DNA"/>
</dbReference>
<gene>
    <name evidence="1" type="ORF">PsorP6_010118</name>
</gene>
<reference evidence="1 2" key="1">
    <citation type="journal article" date="2022" name="bioRxiv">
        <title>The genome of the oomycete Peronosclerospora sorghi, a cosmopolitan pathogen of maize and sorghum, is inflated with dispersed pseudogenes.</title>
        <authorList>
            <person name="Fletcher K."/>
            <person name="Martin F."/>
            <person name="Isakeit T."/>
            <person name="Cavanaugh K."/>
            <person name="Magill C."/>
            <person name="Michelmore R."/>
        </authorList>
    </citation>
    <scope>NUCLEOTIDE SEQUENCE [LARGE SCALE GENOMIC DNA]</scope>
    <source>
        <strain evidence="1">P6</strain>
    </source>
</reference>
<comment type="caution">
    <text evidence="1">The sequence shown here is derived from an EMBL/GenBank/DDBJ whole genome shotgun (WGS) entry which is preliminary data.</text>
</comment>
<proteinExistence type="predicted"/>